<keyword evidence="2" id="KW-0472">Membrane</keyword>
<feature type="region of interest" description="Disordered" evidence="1">
    <location>
        <begin position="857"/>
        <end position="884"/>
    </location>
</feature>
<keyword evidence="2" id="KW-1133">Transmembrane helix</keyword>
<evidence type="ECO:0000259" key="3">
    <source>
        <dbReference type="SMART" id="SM00672"/>
    </source>
</evidence>
<dbReference type="InterPro" id="IPR051091">
    <property type="entry name" value="O-Glucosyltr/Glycosyltrsf_90"/>
</dbReference>
<feature type="compositionally biased region" description="Basic and acidic residues" evidence="1">
    <location>
        <begin position="857"/>
        <end position="873"/>
    </location>
</feature>
<reference evidence="4" key="1">
    <citation type="submission" date="2022-10" db="EMBL/GenBank/DDBJ databases">
        <title>Tapping the CABI collections for fungal endophytes: first genome assemblies for Collariella, Neodidymelliopsis, Ascochyta clinopodiicola, Didymella pomorum, Didymosphaeria variabile, Neocosmospora piperis and Neocucurbitaria cava.</title>
        <authorList>
            <person name="Hill R."/>
        </authorList>
    </citation>
    <scope>NUCLEOTIDE SEQUENCE</scope>
    <source>
        <strain evidence="4">IMI 355091</strain>
    </source>
</reference>
<name>A0A9W8Z9C8_9PLEO</name>
<keyword evidence="2" id="KW-0812">Transmembrane</keyword>
<feature type="region of interest" description="Disordered" evidence="1">
    <location>
        <begin position="168"/>
        <end position="188"/>
    </location>
</feature>
<evidence type="ECO:0000313" key="4">
    <source>
        <dbReference type="EMBL" id="KAJ4399635.1"/>
    </source>
</evidence>
<feature type="transmembrane region" description="Helical" evidence="2">
    <location>
        <begin position="325"/>
        <end position="344"/>
    </location>
</feature>
<dbReference type="AlphaFoldDB" id="A0A9W8Z9C8"/>
<gene>
    <name evidence="4" type="ORF">N0V91_009287</name>
</gene>
<keyword evidence="5" id="KW-1185">Reference proteome</keyword>
<feature type="transmembrane region" description="Helical" evidence="2">
    <location>
        <begin position="61"/>
        <end position="79"/>
    </location>
</feature>
<dbReference type="SMART" id="SM00672">
    <property type="entry name" value="CAP10"/>
    <property type="match status" value="1"/>
</dbReference>
<comment type="caution">
    <text evidence="4">The sequence shown here is derived from an EMBL/GenBank/DDBJ whole genome shotgun (WGS) entry which is preliminary data.</text>
</comment>
<dbReference type="Proteomes" id="UP001140510">
    <property type="component" value="Unassembled WGS sequence"/>
</dbReference>
<accession>A0A9W8Z9C8</accession>
<protein>
    <recommendedName>
        <fullName evidence="3">Glycosyl transferase CAP10 domain-containing protein</fullName>
    </recommendedName>
</protein>
<feature type="region of interest" description="Disordered" evidence="1">
    <location>
        <begin position="26"/>
        <end position="47"/>
    </location>
</feature>
<organism evidence="4 5">
    <name type="scientific">Didymella pomorum</name>
    <dbReference type="NCBI Taxonomy" id="749634"/>
    <lineage>
        <taxon>Eukaryota</taxon>
        <taxon>Fungi</taxon>
        <taxon>Dikarya</taxon>
        <taxon>Ascomycota</taxon>
        <taxon>Pezizomycotina</taxon>
        <taxon>Dothideomycetes</taxon>
        <taxon>Pleosporomycetidae</taxon>
        <taxon>Pleosporales</taxon>
        <taxon>Pleosporineae</taxon>
        <taxon>Didymellaceae</taxon>
        <taxon>Didymella</taxon>
    </lineage>
</organism>
<dbReference type="PANTHER" id="PTHR12203">
    <property type="entry name" value="KDEL LYS-ASP-GLU-LEU CONTAINING - RELATED"/>
    <property type="match status" value="1"/>
</dbReference>
<evidence type="ECO:0000256" key="1">
    <source>
        <dbReference type="SAM" id="MobiDB-lite"/>
    </source>
</evidence>
<dbReference type="Pfam" id="PF05686">
    <property type="entry name" value="Glyco_transf_90"/>
    <property type="match status" value="1"/>
</dbReference>
<dbReference type="InterPro" id="IPR006598">
    <property type="entry name" value="CAP10"/>
</dbReference>
<feature type="transmembrane region" description="Helical" evidence="2">
    <location>
        <begin position="85"/>
        <end position="105"/>
    </location>
</feature>
<feature type="domain" description="Glycosyl transferase CAP10" evidence="3">
    <location>
        <begin position="621"/>
        <end position="924"/>
    </location>
</feature>
<dbReference type="EMBL" id="JAPEVA010000103">
    <property type="protein sequence ID" value="KAJ4399635.1"/>
    <property type="molecule type" value="Genomic_DNA"/>
</dbReference>
<feature type="compositionally biased region" description="Pro residues" evidence="1">
    <location>
        <begin position="35"/>
        <end position="45"/>
    </location>
</feature>
<evidence type="ECO:0000256" key="2">
    <source>
        <dbReference type="SAM" id="Phobius"/>
    </source>
</evidence>
<dbReference type="PANTHER" id="PTHR12203:SF104">
    <property type="entry name" value="PROTEIN CAP1, PUTATIVE (AFU_ORTHOLOGUE AFUA_1G05595)-RELATED"/>
    <property type="match status" value="1"/>
</dbReference>
<dbReference type="OrthoDB" id="541052at2759"/>
<proteinExistence type="predicted"/>
<sequence length="933" mass="104264">MASPPARTLTITPSKLTRAHVELHQRAQQTNPCHPTGPSPSPAPMHPAVSRIAENVAKHHLLLALLLFTVLGAVGSVNSPVQHSLLVASASWAILWIPLVFRVGLYSNSGGRKKSTSWLAGAFLALAHICDRAACDKDGMRATKWLLPLFAVLISENELLSRHLTLPTHARSDSSDSNSSSEKSSSKRPSDLLVTLTIAASAATSIYITSTTSALGISSAIFAASGLVLFEISVRGTKDDIEGGARGLMSADGTFSRRRSASSSRKAQELAALRDVAAAMTVICGIAVYMMEPSVAPGAATWEPLYREFDRDWKTVHDFRTVRQVFLMTIVNVALNLLMFLVYYRLAPKAPSLFEVQPSSTPLGSIPIDLKKGHPAAQLINAAETEFQQLLNRQSKSLDQAVREYRRRNGIAPPPHFDKWFEFAQRRNVVMIDEFDTINQMLLPYWALEPKTIRTRIKNAIGHDDSALIAVAIRNGEVVSVGNGDEWQQQATTGMMKDFVAYLPDMDLGFNIHDEPRVVVPNDLLSSMIAKAQDQVLPRAAKYALPRNDFSKRPKDLNDGKRFDEVSTSKFNRFAHQQTWTHSRLSCPVNSQAQTFEDLAADNLTSYAAGPLNYVYNATAFSDICNSPSFSSTFGFFERPNAFSIIHELTPVFSQSKISSFQDILYPSPWYWFGKVGYDKSHDTIWENKTNSLYWRGSTTGGFSRNGGWRRQHRQHIVQRINALDEAQILVSPETSPEGPYSLKAIDRRALRHLIDVKFSHVGQCDPGDCDAQKEFFEVVDRVDGQDAWYHKHLLDMDGNAFSGRFYSFLKSASLTYKMSVFREWHSEWLRPWVHYIPVSLKGDEHLDLVRWFSGDKSDVEGEGGRGKERSADKGGNGGSVGERKAMEIAERSTEWHDKVLRNADFETWFFRLLLEYGRVVDDKREEIGYPGP</sequence>
<evidence type="ECO:0000313" key="5">
    <source>
        <dbReference type="Proteomes" id="UP001140510"/>
    </source>
</evidence>